<sequence length="752" mass="82060">MLSRGLLLALVAYVAAQSSSDGEPCEAIASAQSSGRETFPAKTAFDCLNSVPVDLEGNAALIDELKEVWKVQSEHDWLKNPGEDWEYGALDIDAELNKIKKNLGSYRSEYAVQLAIQNITIRTGNFHFNYRPDILSVFQFERQFDIASISSNGTSLPKLYVYQDVKALADGRSDVSEFSEINGQDPYDFLKSTFYSQYIDSDGQMNAMFATGDTESTGVFASQAKYDGPYTNVTWANGTTKSFRNTAITQQTFRMVIDGPSFFSNFCTGLLSGASITGANKNKVPIAPRAPGPIPRIPSNVYHLRNKRQSIPEGGNYTDATVASEASSGAVAGYFLSGNGYDDVAVLKIISFSDPSDEEAEGYDFNNEFQTTVKEFLAKSIRAKKQKLIIDLRENGGGDTSLLLDTFMQLFPDMEPFSGQRYRATDAWIKIGNAVNEIHNDQSKVRKFQKLTESSLDNYYRYWAWWEFRTAEGDNFDSWDQFNGPLLLNSDNLTVTMRYNYSNTNDVSIRSSGFDFTNATNRATPFSSENVVMFTDAMCGSSCASFHEELKNIAGVRAVTVGGRPENKPIQTITGTKGGEVVPLIDFPKFAFGLLNISSDLGLKTISATDATLSKLANSSQIAIRAGDSSSRAQSQDQIRKGDSTGTPLQFIYEASDCRIFYTPVTFSDPDAAWKQAFDAWQNNQNCVAGSTGHKSSISGGYKPFGVKSLSDADQPDEPASGDGASTSNSAHGARVSGVVGVLAVAVAALMM</sequence>
<keyword evidence="2" id="KW-0732">Signal</keyword>
<evidence type="ECO:0000259" key="3">
    <source>
        <dbReference type="Pfam" id="PF03572"/>
    </source>
</evidence>
<dbReference type="OrthoDB" id="27214at2759"/>
<evidence type="ECO:0000313" key="5">
    <source>
        <dbReference type="EMBL" id="KAF2127294.1"/>
    </source>
</evidence>
<proteinExistence type="predicted"/>
<accession>A0A6A6A889</accession>
<dbReference type="GeneID" id="54405559"/>
<dbReference type="EMBL" id="ML977511">
    <property type="protein sequence ID" value="KAF2127294.1"/>
    <property type="molecule type" value="Genomic_DNA"/>
</dbReference>
<evidence type="ECO:0000256" key="1">
    <source>
        <dbReference type="SAM" id="MobiDB-lite"/>
    </source>
</evidence>
<name>A0A6A6A889_9PLEO</name>
<feature type="chain" id="PRO_5025498984" evidence="2">
    <location>
        <begin position="17"/>
        <end position="752"/>
    </location>
</feature>
<dbReference type="InterPro" id="IPR029045">
    <property type="entry name" value="ClpP/crotonase-like_dom_sf"/>
</dbReference>
<evidence type="ECO:0000256" key="2">
    <source>
        <dbReference type="SAM" id="SignalP"/>
    </source>
</evidence>
<feature type="domain" description="CPAF-like PDZ" evidence="4">
    <location>
        <begin position="139"/>
        <end position="253"/>
    </location>
</feature>
<organism evidence="5 6">
    <name type="scientific">Dothidotthia symphoricarpi CBS 119687</name>
    <dbReference type="NCBI Taxonomy" id="1392245"/>
    <lineage>
        <taxon>Eukaryota</taxon>
        <taxon>Fungi</taxon>
        <taxon>Dikarya</taxon>
        <taxon>Ascomycota</taxon>
        <taxon>Pezizomycotina</taxon>
        <taxon>Dothideomycetes</taxon>
        <taxon>Pleosporomycetidae</taxon>
        <taxon>Pleosporales</taxon>
        <taxon>Dothidotthiaceae</taxon>
        <taxon>Dothidotthia</taxon>
    </lineage>
</organism>
<dbReference type="InterPro" id="IPR052766">
    <property type="entry name" value="S41A_metabolite_peptidase"/>
</dbReference>
<feature type="region of interest" description="Disordered" evidence="1">
    <location>
        <begin position="707"/>
        <end position="732"/>
    </location>
</feature>
<dbReference type="SUPFAM" id="SSF52096">
    <property type="entry name" value="ClpP/crotonase"/>
    <property type="match status" value="1"/>
</dbReference>
<dbReference type="PANTHER" id="PTHR37049:SF4">
    <property type="entry name" value="RHODANESE DOMAIN-CONTAINING PROTEIN"/>
    <property type="match status" value="1"/>
</dbReference>
<dbReference type="GO" id="GO:0008236">
    <property type="term" value="F:serine-type peptidase activity"/>
    <property type="evidence" value="ECO:0007669"/>
    <property type="project" value="InterPro"/>
</dbReference>
<evidence type="ECO:0000259" key="4">
    <source>
        <dbReference type="Pfam" id="PF23658"/>
    </source>
</evidence>
<dbReference type="Gene3D" id="3.90.226.10">
    <property type="entry name" value="2-enoyl-CoA Hydratase, Chain A, domain 1"/>
    <property type="match status" value="1"/>
</dbReference>
<evidence type="ECO:0000313" key="6">
    <source>
        <dbReference type="Proteomes" id="UP000799771"/>
    </source>
</evidence>
<dbReference type="Proteomes" id="UP000799771">
    <property type="component" value="Unassembled WGS sequence"/>
</dbReference>
<feature type="domain" description="Tail specific protease" evidence="3">
    <location>
        <begin position="344"/>
        <end position="565"/>
    </location>
</feature>
<reference evidence="5" key="1">
    <citation type="journal article" date="2020" name="Stud. Mycol.">
        <title>101 Dothideomycetes genomes: a test case for predicting lifestyles and emergence of pathogens.</title>
        <authorList>
            <person name="Haridas S."/>
            <person name="Albert R."/>
            <person name="Binder M."/>
            <person name="Bloem J."/>
            <person name="Labutti K."/>
            <person name="Salamov A."/>
            <person name="Andreopoulos B."/>
            <person name="Baker S."/>
            <person name="Barry K."/>
            <person name="Bills G."/>
            <person name="Bluhm B."/>
            <person name="Cannon C."/>
            <person name="Castanera R."/>
            <person name="Culley D."/>
            <person name="Daum C."/>
            <person name="Ezra D."/>
            <person name="Gonzalez J."/>
            <person name="Henrissat B."/>
            <person name="Kuo A."/>
            <person name="Liang C."/>
            <person name="Lipzen A."/>
            <person name="Lutzoni F."/>
            <person name="Magnuson J."/>
            <person name="Mondo S."/>
            <person name="Nolan M."/>
            <person name="Ohm R."/>
            <person name="Pangilinan J."/>
            <person name="Park H.-J."/>
            <person name="Ramirez L."/>
            <person name="Alfaro M."/>
            <person name="Sun H."/>
            <person name="Tritt A."/>
            <person name="Yoshinaga Y."/>
            <person name="Zwiers L.-H."/>
            <person name="Turgeon B."/>
            <person name="Goodwin S."/>
            <person name="Spatafora J."/>
            <person name="Crous P."/>
            <person name="Grigoriev I."/>
        </authorList>
    </citation>
    <scope>NUCLEOTIDE SEQUENCE</scope>
    <source>
        <strain evidence="5">CBS 119687</strain>
    </source>
</reference>
<feature type="signal peptide" evidence="2">
    <location>
        <begin position="1"/>
        <end position="16"/>
    </location>
</feature>
<dbReference type="GO" id="GO:0006508">
    <property type="term" value="P:proteolysis"/>
    <property type="evidence" value="ECO:0007669"/>
    <property type="project" value="InterPro"/>
</dbReference>
<dbReference type="Pfam" id="PF03572">
    <property type="entry name" value="Peptidase_S41"/>
    <property type="match status" value="1"/>
</dbReference>
<protein>
    <submittedName>
        <fullName evidence="5">Uncharacterized protein</fullName>
    </submittedName>
</protein>
<dbReference type="RefSeq" id="XP_033521683.1">
    <property type="nucleotide sequence ID" value="XM_033665127.1"/>
</dbReference>
<dbReference type="Pfam" id="PF23658">
    <property type="entry name" value="PDZ_CPAF_rel"/>
    <property type="match status" value="1"/>
</dbReference>
<keyword evidence="6" id="KW-1185">Reference proteome</keyword>
<dbReference type="PANTHER" id="PTHR37049">
    <property type="entry name" value="PEPTIDASE S41 FAMILY PROTEIN"/>
    <property type="match status" value="1"/>
</dbReference>
<dbReference type="AlphaFoldDB" id="A0A6A6A889"/>
<dbReference type="InterPro" id="IPR056186">
    <property type="entry name" value="PDZ_CPAF-rel"/>
</dbReference>
<gene>
    <name evidence="5" type="ORF">P153DRAFT_320931</name>
</gene>
<dbReference type="InterPro" id="IPR005151">
    <property type="entry name" value="Tail-specific_protease"/>
</dbReference>